<evidence type="ECO:0000313" key="14">
    <source>
        <dbReference type="EMBL" id="PMC08776.1"/>
    </source>
</evidence>
<organism evidence="14 15">
    <name type="scientific">Hoylesella timonensis</name>
    <dbReference type="NCBI Taxonomy" id="386414"/>
    <lineage>
        <taxon>Bacteria</taxon>
        <taxon>Pseudomonadati</taxon>
        <taxon>Bacteroidota</taxon>
        <taxon>Bacteroidia</taxon>
        <taxon>Bacteroidales</taxon>
        <taxon>Prevotellaceae</taxon>
        <taxon>Hoylesella</taxon>
    </lineage>
</organism>
<evidence type="ECO:0000256" key="9">
    <source>
        <dbReference type="ARBA" id="ARBA00049339"/>
    </source>
</evidence>
<evidence type="ECO:0000313" key="15">
    <source>
        <dbReference type="Proteomes" id="UP000235661"/>
    </source>
</evidence>
<keyword evidence="5 10" id="KW-0547">Nucleotide-binding</keyword>
<evidence type="ECO:0000256" key="7">
    <source>
        <dbReference type="ARBA" id="ARBA00022917"/>
    </source>
</evidence>
<dbReference type="InterPro" id="IPR008909">
    <property type="entry name" value="DALR_anticod-bd"/>
</dbReference>
<name>A0A2N6Q475_9BACT</name>
<evidence type="ECO:0000256" key="3">
    <source>
        <dbReference type="ARBA" id="ARBA00022490"/>
    </source>
</evidence>
<keyword evidence="7 10" id="KW-0648">Protein biosynthesis</keyword>
<dbReference type="SMART" id="SM00836">
    <property type="entry name" value="DALR_1"/>
    <property type="match status" value="1"/>
</dbReference>
<evidence type="ECO:0000259" key="13">
    <source>
        <dbReference type="SMART" id="SM01016"/>
    </source>
</evidence>
<dbReference type="InterPro" id="IPR014729">
    <property type="entry name" value="Rossmann-like_a/b/a_fold"/>
</dbReference>
<comment type="subunit">
    <text evidence="10">Monomer.</text>
</comment>
<dbReference type="Gene3D" id="3.40.50.620">
    <property type="entry name" value="HUPs"/>
    <property type="match status" value="1"/>
</dbReference>
<dbReference type="NCBIfam" id="TIGR00456">
    <property type="entry name" value="argS"/>
    <property type="match status" value="1"/>
</dbReference>
<evidence type="ECO:0000256" key="5">
    <source>
        <dbReference type="ARBA" id="ARBA00022741"/>
    </source>
</evidence>
<dbReference type="GO" id="GO:0006420">
    <property type="term" value="P:arginyl-tRNA aminoacylation"/>
    <property type="evidence" value="ECO:0007669"/>
    <property type="project" value="UniProtKB-UniRule"/>
</dbReference>
<evidence type="ECO:0000259" key="12">
    <source>
        <dbReference type="SMART" id="SM00836"/>
    </source>
</evidence>
<keyword evidence="8 10" id="KW-0030">Aminoacyl-tRNA synthetase</keyword>
<dbReference type="PANTHER" id="PTHR11956:SF5">
    <property type="entry name" value="ARGININE--TRNA LIGASE, CYTOPLASMIC"/>
    <property type="match status" value="1"/>
</dbReference>
<gene>
    <name evidence="10" type="primary">argS</name>
    <name evidence="14" type="ORF">CJ232_09115</name>
</gene>
<dbReference type="RefSeq" id="WP_102188762.1">
    <property type="nucleotide sequence ID" value="NZ_JADMXI010000048.1"/>
</dbReference>
<keyword evidence="6 10" id="KW-0067">ATP-binding</keyword>
<feature type="domain" description="Arginyl tRNA synthetase N-terminal" evidence="13">
    <location>
        <begin position="5"/>
        <end position="88"/>
    </location>
</feature>
<dbReference type="Proteomes" id="UP000235661">
    <property type="component" value="Unassembled WGS sequence"/>
</dbReference>
<dbReference type="FunFam" id="3.40.50.620:FF:000125">
    <property type="entry name" value="Arginine--tRNA ligase"/>
    <property type="match status" value="1"/>
</dbReference>
<dbReference type="EMBL" id="PNGI01000021">
    <property type="protein sequence ID" value="PMC08776.1"/>
    <property type="molecule type" value="Genomic_DNA"/>
</dbReference>
<evidence type="ECO:0000256" key="1">
    <source>
        <dbReference type="ARBA" id="ARBA00004496"/>
    </source>
</evidence>
<dbReference type="InterPro" id="IPR009080">
    <property type="entry name" value="tRNAsynth_Ia_anticodon-bd"/>
</dbReference>
<evidence type="ECO:0000256" key="8">
    <source>
        <dbReference type="ARBA" id="ARBA00023146"/>
    </source>
</evidence>
<dbReference type="STRING" id="1122992.GCA_000455445_02381"/>
<evidence type="ECO:0000256" key="11">
    <source>
        <dbReference type="RuleBase" id="RU363038"/>
    </source>
</evidence>
<comment type="subcellular location">
    <subcellularLocation>
        <location evidence="1 10">Cytoplasm</location>
    </subcellularLocation>
</comment>
<dbReference type="SMART" id="SM01016">
    <property type="entry name" value="Arg_tRNA_synt_N"/>
    <property type="match status" value="1"/>
</dbReference>
<dbReference type="SUPFAM" id="SSF52374">
    <property type="entry name" value="Nucleotidylyl transferase"/>
    <property type="match status" value="1"/>
</dbReference>
<dbReference type="PANTHER" id="PTHR11956">
    <property type="entry name" value="ARGINYL-TRNA SYNTHETASE"/>
    <property type="match status" value="1"/>
</dbReference>
<feature type="short sequence motif" description="'HIGH' region" evidence="10">
    <location>
        <begin position="125"/>
        <end position="135"/>
    </location>
</feature>
<dbReference type="Pfam" id="PF05746">
    <property type="entry name" value="DALR_1"/>
    <property type="match status" value="1"/>
</dbReference>
<proteinExistence type="inferred from homology"/>
<dbReference type="PRINTS" id="PR01038">
    <property type="entry name" value="TRNASYNTHARG"/>
</dbReference>
<accession>A0A2N6Q475</accession>
<dbReference type="SUPFAM" id="SSF47323">
    <property type="entry name" value="Anticodon-binding domain of a subclass of class I aminoacyl-tRNA synthetases"/>
    <property type="match status" value="1"/>
</dbReference>
<evidence type="ECO:0000256" key="4">
    <source>
        <dbReference type="ARBA" id="ARBA00022598"/>
    </source>
</evidence>
<evidence type="ECO:0000256" key="10">
    <source>
        <dbReference type="HAMAP-Rule" id="MF_00123"/>
    </source>
</evidence>
<keyword evidence="4 10" id="KW-0436">Ligase</keyword>
<dbReference type="InterPro" id="IPR036695">
    <property type="entry name" value="Arg-tRNA-synth_N_sf"/>
</dbReference>
<dbReference type="GO" id="GO:0004814">
    <property type="term" value="F:arginine-tRNA ligase activity"/>
    <property type="evidence" value="ECO:0007669"/>
    <property type="project" value="UniProtKB-UniRule"/>
</dbReference>
<evidence type="ECO:0000256" key="2">
    <source>
        <dbReference type="ARBA" id="ARBA00005594"/>
    </source>
</evidence>
<protein>
    <recommendedName>
        <fullName evidence="10">Arginine--tRNA ligase</fullName>
        <ecNumber evidence="10">6.1.1.19</ecNumber>
    </recommendedName>
    <alternativeName>
        <fullName evidence="10">Arginyl-tRNA synthetase</fullName>
        <shortName evidence="10">ArgRS</shortName>
    </alternativeName>
</protein>
<dbReference type="FunFam" id="1.10.730.10:FF:000008">
    <property type="entry name" value="Arginine--tRNA ligase"/>
    <property type="match status" value="1"/>
</dbReference>
<dbReference type="GO" id="GO:0005524">
    <property type="term" value="F:ATP binding"/>
    <property type="evidence" value="ECO:0007669"/>
    <property type="project" value="UniProtKB-UniRule"/>
</dbReference>
<dbReference type="InterPro" id="IPR001278">
    <property type="entry name" value="Arg-tRNA-ligase"/>
</dbReference>
<dbReference type="PROSITE" id="PS00178">
    <property type="entry name" value="AA_TRNA_LIGASE_I"/>
    <property type="match status" value="1"/>
</dbReference>
<dbReference type="InterPro" id="IPR035684">
    <property type="entry name" value="ArgRS_core"/>
</dbReference>
<evidence type="ECO:0000256" key="6">
    <source>
        <dbReference type="ARBA" id="ARBA00022840"/>
    </source>
</evidence>
<dbReference type="InterPro" id="IPR001412">
    <property type="entry name" value="aa-tRNA-synth_I_CS"/>
</dbReference>
<comment type="caution">
    <text evidence="14">The sequence shown here is derived from an EMBL/GenBank/DDBJ whole genome shotgun (WGS) entry which is preliminary data.</text>
</comment>
<comment type="catalytic activity">
    <reaction evidence="9 10">
        <text>tRNA(Arg) + L-arginine + ATP = L-arginyl-tRNA(Arg) + AMP + diphosphate</text>
        <dbReference type="Rhea" id="RHEA:20301"/>
        <dbReference type="Rhea" id="RHEA-COMP:9658"/>
        <dbReference type="Rhea" id="RHEA-COMP:9673"/>
        <dbReference type="ChEBI" id="CHEBI:30616"/>
        <dbReference type="ChEBI" id="CHEBI:32682"/>
        <dbReference type="ChEBI" id="CHEBI:33019"/>
        <dbReference type="ChEBI" id="CHEBI:78442"/>
        <dbReference type="ChEBI" id="CHEBI:78513"/>
        <dbReference type="ChEBI" id="CHEBI:456215"/>
        <dbReference type="EC" id="6.1.1.19"/>
    </reaction>
</comment>
<dbReference type="EC" id="6.1.1.19" evidence="10"/>
<comment type="similarity">
    <text evidence="2 10 11">Belongs to the class-I aminoacyl-tRNA synthetase family.</text>
</comment>
<dbReference type="Pfam" id="PF00750">
    <property type="entry name" value="tRNA-synt_1d"/>
    <property type="match status" value="1"/>
</dbReference>
<feature type="domain" description="DALR anticodon binding" evidence="12">
    <location>
        <begin position="487"/>
        <end position="606"/>
    </location>
</feature>
<reference evidence="14 15" key="1">
    <citation type="submission" date="2017-09" db="EMBL/GenBank/DDBJ databases">
        <title>Bacterial strain isolated from the female urinary microbiota.</title>
        <authorList>
            <person name="Thomas-White K."/>
            <person name="Kumar N."/>
            <person name="Forster S."/>
            <person name="Putonti C."/>
            <person name="Lawley T."/>
            <person name="Wolfe A.J."/>
        </authorList>
    </citation>
    <scope>NUCLEOTIDE SEQUENCE [LARGE SCALE GENOMIC DNA]</scope>
    <source>
        <strain evidence="14 15">UMB0818</strain>
    </source>
</reference>
<sequence length="606" mass="68561">MKIENQIASSVIASVKELYGQEVPMSMVQLQKTKSNFEGNLTLVVFPFLKISKQKPEDTAQAIGELLVRDCPAVASFNVVKGFLNLNIAKEAWVDLLNDIHADEKFGEKPVTEDSPLVMIEYSSPNTNKPLHLGHVRNNLLGWSLAQIMEANGNKVVKTNIVNDRGIHICKSMLAWQKWGNGETPESSGKKGDHLIGDYYVAFDKHYRAELAALKSKYMAEEGLDEETAENKAKEESALMKEARAMLVKWEQGDKEVRTLWKKMNSWVYAGFDETYKALGVGFDKIYYESDTYLEGKAKVEDGLNRGLFFRKDDNSVWADLTKEGLDQKLLLRSDGTSVYMTQDIGTAEMRFKDFPIDKMIYVVGNEQNYHFQVLSILLDRLGFKWGKELVHFSYGMVELPNGKMKSREGTVVDADELIAEMIANARKTSDELGKYDDMSEQEKQDIARIVGLGALKYFILKVDARKNMLFNPEESIDFNGNTGPFIQYTYARIRSIMRKADAEGIKLPQQLSTNAPLNDKEIALIQKLNDYKAVVEQAGTDYSPSGIANYCYELTKDFNQFYHDYSILNANSEEEKKARLVLAANVAKTIKNAMQLLGIEVPERM</sequence>
<dbReference type="Gene3D" id="1.10.730.10">
    <property type="entry name" value="Isoleucyl-tRNA Synthetase, Domain 1"/>
    <property type="match status" value="1"/>
</dbReference>
<dbReference type="GO" id="GO:0005737">
    <property type="term" value="C:cytoplasm"/>
    <property type="evidence" value="ECO:0007669"/>
    <property type="project" value="UniProtKB-SubCell"/>
</dbReference>
<dbReference type="InterPro" id="IPR005148">
    <property type="entry name" value="Arg-tRNA-synth_N"/>
</dbReference>
<dbReference type="AlphaFoldDB" id="A0A2N6Q475"/>
<dbReference type="SUPFAM" id="SSF55190">
    <property type="entry name" value="Arginyl-tRNA synthetase (ArgRS), N-terminal 'additional' domain"/>
    <property type="match status" value="1"/>
</dbReference>
<dbReference type="Gene3D" id="3.30.1360.70">
    <property type="entry name" value="Arginyl tRNA synthetase N-terminal domain"/>
    <property type="match status" value="1"/>
</dbReference>
<dbReference type="HAMAP" id="MF_00123">
    <property type="entry name" value="Arg_tRNA_synth"/>
    <property type="match status" value="1"/>
</dbReference>
<keyword evidence="3 10" id="KW-0963">Cytoplasm</keyword>